<dbReference type="InterPro" id="IPR036390">
    <property type="entry name" value="WH_DNA-bd_sf"/>
</dbReference>
<accession>A0A2H1JM61</accession>
<dbReference type="Proteomes" id="UP000234300">
    <property type="component" value="Unassembled WGS sequence"/>
</dbReference>
<feature type="domain" description="HTH arsR-type" evidence="1">
    <location>
        <begin position="13"/>
        <end position="107"/>
    </location>
</feature>
<dbReference type="PROSITE" id="PS50987">
    <property type="entry name" value="HTH_ARSR_2"/>
    <property type="match status" value="1"/>
</dbReference>
<name>A0A2H1JM61_BREAU</name>
<dbReference type="EMBL" id="FXZI01000005">
    <property type="protein sequence ID" value="SMX88560.1"/>
    <property type="molecule type" value="Genomic_DNA"/>
</dbReference>
<dbReference type="AlphaFoldDB" id="A0A2H1JM61"/>
<gene>
    <name evidence="2" type="ORF">BAURA86_01860</name>
</gene>
<dbReference type="GO" id="GO:0003700">
    <property type="term" value="F:DNA-binding transcription factor activity"/>
    <property type="evidence" value="ECO:0007669"/>
    <property type="project" value="InterPro"/>
</dbReference>
<evidence type="ECO:0000313" key="2">
    <source>
        <dbReference type="EMBL" id="SMX88560.1"/>
    </source>
</evidence>
<dbReference type="InterPro" id="IPR036388">
    <property type="entry name" value="WH-like_DNA-bd_sf"/>
</dbReference>
<dbReference type="SUPFAM" id="SSF46785">
    <property type="entry name" value="Winged helix' DNA-binding domain"/>
    <property type="match status" value="1"/>
</dbReference>
<dbReference type="GO" id="GO:0003677">
    <property type="term" value="F:DNA binding"/>
    <property type="evidence" value="ECO:0007669"/>
    <property type="project" value="UniProtKB-KW"/>
</dbReference>
<reference evidence="2 3" key="1">
    <citation type="submission" date="2017-03" db="EMBL/GenBank/DDBJ databases">
        <authorList>
            <person name="Afonso C.L."/>
            <person name="Miller P.J."/>
            <person name="Scott M.A."/>
            <person name="Spackman E."/>
            <person name="Goraichik I."/>
            <person name="Dimitrov K.M."/>
            <person name="Suarez D.L."/>
            <person name="Swayne D.E."/>
        </authorList>
    </citation>
    <scope>NUCLEOTIDE SEQUENCE [LARGE SCALE GENOMIC DNA]</scope>
    <source>
        <strain evidence="3">8(6)</strain>
    </source>
</reference>
<dbReference type="SMART" id="SM00418">
    <property type="entry name" value="HTH_ARSR"/>
    <property type="match status" value="1"/>
</dbReference>
<dbReference type="NCBIfam" id="NF033788">
    <property type="entry name" value="HTH_metalloreg"/>
    <property type="match status" value="1"/>
</dbReference>
<evidence type="ECO:0000313" key="3">
    <source>
        <dbReference type="Proteomes" id="UP000234300"/>
    </source>
</evidence>
<keyword evidence="2" id="KW-0238">DNA-binding</keyword>
<dbReference type="PANTHER" id="PTHR38600:SF1">
    <property type="entry name" value="TRANSCRIPTIONAL REGULATORY PROTEIN"/>
    <property type="match status" value="1"/>
</dbReference>
<dbReference type="Gene3D" id="1.10.10.10">
    <property type="entry name" value="Winged helix-like DNA-binding domain superfamily/Winged helix DNA-binding domain"/>
    <property type="match status" value="1"/>
</dbReference>
<dbReference type="PRINTS" id="PR00778">
    <property type="entry name" value="HTHARSR"/>
</dbReference>
<organism evidence="2 3">
    <name type="scientific">Brevibacterium aurantiacum</name>
    <dbReference type="NCBI Taxonomy" id="273384"/>
    <lineage>
        <taxon>Bacteria</taxon>
        <taxon>Bacillati</taxon>
        <taxon>Actinomycetota</taxon>
        <taxon>Actinomycetes</taxon>
        <taxon>Micrococcales</taxon>
        <taxon>Brevibacteriaceae</taxon>
        <taxon>Brevibacterium</taxon>
    </lineage>
</organism>
<dbReference type="InterPro" id="IPR011991">
    <property type="entry name" value="ArsR-like_HTH"/>
</dbReference>
<proteinExistence type="predicted"/>
<protein>
    <submittedName>
        <fullName evidence="2">DNA-binding transcriptional regulator, ArsR family</fullName>
    </submittedName>
</protein>
<dbReference type="PANTHER" id="PTHR38600">
    <property type="entry name" value="TRANSCRIPTIONAL REGULATORY PROTEIN"/>
    <property type="match status" value="1"/>
</dbReference>
<sequence>MATATSCRAEDVPRRLKSGPLDEVFDALANPTRRDILDALLSGELTAGELAGKFAMARPSVSEHLRALRESSLIEERQEGRHRFYRVTGEPMVELIDWLTPYERFWRDRMTALGGVLNQMDEDDDE</sequence>
<dbReference type="CDD" id="cd00090">
    <property type="entry name" value="HTH_ARSR"/>
    <property type="match status" value="1"/>
</dbReference>
<dbReference type="Pfam" id="PF01022">
    <property type="entry name" value="HTH_5"/>
    <property type="match status" value="1"/>
</dbReference>
<dbReference type="InterPro" id="IPR001845">
    <property type="entry name" value="HTH_ArsR_DNA-bd_dom"/>
</dbReference>
<evidence type="ECO:0000259" key="1">
    <source>
        <dbReference type="PROSITE" id="PS50987"/>
    </source>
</evidence>